<feature type="region of interest" description="Disordered" evidence="1">
    <location>
        <begin position="1"/>
        <end position="94"/>
    </location>
</feature>
<dbReference type="PANTHER" id="PTHR47073">
    <property type="entry name" value="PROTEIN ANTI-SILENCING 1"/>
    <property type="match status" value="1"/>
</dbReference>
<sequence>MRPAIAKDLRMAGESMKVNEGEAAAAASPQSPPSSPAPTPSTSSPSTPAQEARKGFDMAEENMNTNDEALAPAAAPAQSLASPSLPPEPEGMAIDNANEEEGRIYSSSFSSDGEEFHLNDIVRIYDRRFTVPHIGRIVKMWEGQSSGTKEALICWFLRHKEVKPNEDDNPKELFLVAGKEQGVTNEIDMDSIVGKCKAVCTSKDPRNSEPSISDIENADFFFSHAYDVDIQQTVPVEDVVDKIGPDVIFNTQEWLIAVRKIKGQAHTKKSASSPLLDSKKRSRDEEIHPSIQKKKIIKKEDVKKVQMSTEEAPKQKKIKVVDGKTLIQKEKVKLNSVSKKEEFEPSKRQTLKSEVPSKLSKPQTIDIKGSASVDKDSAPRKVVLEKVDTTEQAKPTNKRLVKQVEDESRTQDVPEGVGKQKMEHKVDVSLRVEKSQTEKYREMDYDLSVPKLEKSGSKGSTAERIDSIEADRNEESISKILNQTRLSSSIDTEKKLISAAETTKLFEKRKIFKELPWEENLQRGIPAGKVVHLQNVDPSMTSADIQETFKSVFQGVSDARVLPKESICPTAQAIVIFDTKLSADNALSAMERDCLLLERRWPIIASKVKESADESKFPGHLALEKLKLGRNLVTEDYKKAVATSHCSQPNTIEFEMAMEWRQLQEIIQTCRIELFKKQRKELYDFRNHGNDKAQKPKQDRV</sequence>
<organism evidence="3 4">
    <name type="scientific">Ceratopteris richardii</name>
    <name type="common">Triangle waterfern</name>
    <dbReference type="NCBI Taxonomy" id="49495"/>
    <lineage>
        <taxon>Eukaryota</taxon>
        <taxon>Viridiplantae</taxon>
        <taxon>Streptophyta</taxon>
        <taxon>Embryophyta</taxon>
        <taxon>Tracheophyta</taxon>
        <taxon>Polypodiopsida</taxon>
        <taxon>Polypodiidae</taxon>
        <taxon>Polypodiales</taxon>
        <taxon>Pteridineae</taxon>
        <taxon>Pteridaceae</taxon>
        <taxon>Parkerioideae</taxon>
        <taxon>Ceratopteris</taxon>
    </lineage>
</organism>
<evidence type="ECO:0000256" key="1">
    <source>
        <dbReference type="SAM" id="MobiDB-lite"/>
    </source>
</evidence>
<feature type="domain" description="BAH" evidence="2">
    <location>
        <begin position="114"/>
        <end position="237"/>
    </location>
</feature>
<feature type="region of interest" description="Disordered" evidence="1">
    <location>
        <begin position="393"/>
        <end position="422"/>
    </location>
</feature>
<dbReference type="InterPro" id="IPR043151">
    <property type="entry name" value="BAH_sf"/>
</dbReference>
<feature type="compositionally biased region" description="Low complexity" evidence="1">
    <location>
        <begin position="40"/>
        <end position="50"/>
    </location>
</feature>
<name>A0A8T2T274_CERRI</name>
<dbReference type="Gene3D" id="3.30.70.330">
    <property type="match status" value="1"/>
</dbReference>
<feature type="compositionally biased region" description="Basic and acidic residues" evidence="1">
    <location>
        <begin position="277"/>
        <end position="288"/>
    </location>
</feature>
<dbReference type="EMBL" id="CM035421">
    <property type="protein sequence ID" value="KAH7388043.1"/>
    <property type="molecule type" value="Genomic_DNA"/>
</dbReference>
<feature type="compositionally biased region" description="Pro residues" evidence="1">
    <location>
        <begin position="30"/>
        <end position="39"/>
    </location>
</feature>
<dbReference type="GO" id="GO:0003682">
    <property type="term" value="F:chromatin binding"/>
    <property type="evidence" value="ECO:0007669"/>
    <property type="project" value="InterPro"/>
</dbReference>
<evidence type="ECO:0000313" key="4">
    <source>
        <dbReference type="Proteomes" id="UP000825935"/>
    </source>
</evidence>
<feature type="compositionally biased region" description="Basic and acidic residues" evidence="1">
    <location>
        <begin position="1"/>
        <end position="11"/>
    </location>
</feature>
<dbReference type="AlphaFoldDB" id="A0A8T2T274"/>
<dbReference type="OMA" id="KIWQQNQ"/>
<dbReference type="Proteomes" id="UP000825935">
    <property type="component" value="Chromosome 16"/>
</dbReference>
<dbReference type="SUPFAM" id="SSF54928">
    <property type="entry name" value="RNA-binding domain, RBD"/>
    <property type="match status" value="1"/>
</dbReference>
<feature type="compositionally biased region" description="Low complexity" evidence="1">
    <location>
        <begin position="68"/>
        <end position="83"/>
    </location>
</feature>
<accession>A0A8T2T274</accession>
<reference evidence="3" key="1">
    <citation type="submission" date="2021-08" db="EMBL/GenBank/DDBJ databases">
        <title>WGS assembly of Ceratopteris richardii.</title>
        <authorList>
            <person name="Marchant D.B."/>
            <person name="Chen G."/>
            <person name="Jenkins J."/>
            <person name="Shu S."/>
            <person name="Leebens-Mack J."/>
            <person name="Grimwood J."/>
            <person name="Schmutz J."/>
            <person name="Soltis P."/>
            <person name="Soltis D."/>
            <person name="Chen Z.-H."/>
        </authorList>
    </citation>
    <scope>NUCLEOTIDE SEQUENCE</scope>
    <source>
        <strain evidence="3">Whitten #5841</strain>
        <tissue evidence="3">Leaf</tissue>
    </source>
</reference>
<dbReference type="OrthoDB" id="1896853at2759"/>
<dbReference type="CDD" id="cd00590">
    <property type="entry name" value="RRM_SF"/>
    <property type="match status" value="1"/>
</dbReference>
<feature type="region of interest" description="Disordered" evidence="1">
    <location>
        <begin position="339"/>
        <end position="361"/>
    </location>
</feature>
<keyword evidence="4" id="KW-1185">Reference proteome</keyword>
<comment type="caution">
    <text evidence="3">The sequence shown here is derived from an EMBL/GenBank/DDBJ whole genome shotgun (WGS) entry which is preliminary data.</text>
</comment>
<dbReference type="PANTHER" id="PTHR47073:SF2">
    <property type="entry name" value="PROTEIN ANTI-SILENCING 1"/>
    <property type="match status" value="1"/>
</dbReference>
<evidence type="ECO:0000259" key="2">
    <source>
        <dbReference type="PROSITE" id="PS51038"/>
    </source>
</evidence>
<dbReference type="Gene3D" id="2.30.30.490">
    <property type="match status" value="1"/>
</dbReference>
<dbReference type="Pfam" id="PF01426">
    <property type="entry name" value="BAH"/>
    <property type="match status" value="1"/>
</dbReference>
<dbReference type="PROSITE" id="PS51038">
    <property type="entry name" value="BAH"/>
    <property type="match status" value="1"/>
</dbReference>
<feature type="compositionally biased region" description="Basic and acidic residues" evidence="1">
    <location>
        <begin position="402"/>
        <end position="422"/>
    </location>
</feature>
<dbReference type="InterPro" id="IPR035979">
    <property type="entry name" value="RBD_domain_sf"/>
</dbReference>
<dbReference type="InterPro" id="IPR001025">
    <property type="entry name" value="BAH_dom"/>
</dbReference>
<feature type="region of interest" description="Disordered" evidence="1">
    <location>
        <begin position="267"/>
        <end position="290"/>
    </location>
</feature>
<dbReference type="GO" id="GO:0003723">
    <property type="term" value="F:RNA binding"/>
    <property type="evidence" value="ECO:0007669"/>
    <property type="project" value="TreeGrafter"/>
</dbReference>
<proteinExistence type="predicted"/>
<protein>
    <recommendedName>
        <fullName evidence="2">BAH domain-containing protein</fullName>
    </recommendedName>
</protein>
<evidence type="ECO:0000313" key="3">
    <source>
        <dbReference type="EMBL" id="KAH7388043.1"/>
    </source>
</evidence>
<dbReference type="InterPro" id="IPR012677">
    <property type="entry name" value="Nucleotide-bd_a/b_plait_sf"/>
</dbReference>
<gene>
    <name evidence="3" type="ORF">KP509_16G054700</name>
</gene>
<dbReference type="FunFam" id="2.30.30.490:FF:000017">
    <property type="entry name" value="Bromo-adjacent homology (BAH) domain-containing protein"/>
    <property type="match status" value="1"/>
</dbReference>